<dbReference type="RefSeq" id="WP_153860163.1">
    <property type="nucleotide sequence ID" value="NZ_CP045913.1"/>
</dbReference>
<evidence type="ECO:0000313" key="5">
    <source>
        <dbReference type="EMBL" id="QGH63438.1"/>
    </source>
</evidence>
<dbReference type="Pfam" id="PF00132">
    <property type="entry name" value="Hexapep"/>
    <property type="match status" value="1"/>
</dbReference>
<dbReference type="PANTHER" id="PTHR23416:SF23">
    <property type="entry name" value="ACETYLTRANSFERASE C18B11.09C-RELATED"/>
    <property type="match status" value="1"/>
</dbReference>
<dbReference type="AlphaFoldDB" id="A0A5Q2VG77"/>
<proteinExistence type="inferred from homology"/>
<dbReference type="InterPro" id="IPR011004">
    <property type="entry name" value="Trimer_LpxA-like_sf"/>
</dbReference>
<sequence>MFTYYLCVFAKSIKVKVALSIINSKSLSRKKINQLLEKSGLTVGEDSAVTTPFFCEFGRVSIGNNVYINASCVFLDNANIRIGDNSLVGPHVTLSTANHPCEPSKRHASVISSPITIGKNVWLGAGVVVLPGVTIGDNSVIAANSVVKGNVPENVLFAGAPAIFKRNI</sequence>
<keyword evidence="3" id="KW-0677">Repeat</keyword>
<evidence type="ECO:0000256" key="4">
    <source>
        <dbReference type="ARBA" id="ARBA00023315"/>
    </source>
</evidence>
<dbReference type="Gene3D" id="2.160.10.10">
    <property type="entry name" value="Hexapeptide repeat proteins"/>
    <property type="match status" value="1"/>
</dbReference>
<evidence type="ECO:0000256" key="1">
    <source>
        <dbReference type="ARBA" id="ARBA00007274"/>
    </source>
</evidence>
<keyword evidence="4" id="KW-0012">Acyltransferase</keyword>
<evidence type="ECO:0000256" key="3">
    <source>
        <dbReference type="ARBA" id="ARBA00022737"/>
    </source>
</evidence>
<dbReference type="PANTHER" id="PTHR23416">
    <property type="entry name" value="SIALIC ACID SYNTHASE-RELATED"/>
    <property type="match status" value="1"/>
</dbReference>
<dbReference type="InterPro" id="IPR051159">
    <property type="entry name" value="Hexapeptide_acetyltransf"/>
</dbReference>
<evidence type="ECO:0000256" key="2">
    <source>
        <dbReference type="ARBA" id="ARBA00022679"/>
    </source>
</evidence>
<dbReference type="InterPro" id="IPR001451">
    <property type="entry name" value="Hexapep"/>
</dbReference>
<dbReference type="GO" id="GO:0008374">
    <property type="term" value="F:O-acyltransferase activity"/>
    <property type="evidence" value="ECO:0007669"/>
    <property type="project" value="TreeGrafter"/>
</dbReference>
<dbReference type="Proteomes" id="UP000381260">
    <property type="component" value="Chromosome"/>
</dbReference>
<name>A0A5Q2VG77_SERPR</name>
<protein>
    <submittedName>
        <fullName evidence="5">Sugar O-acetyltransferase</fullName>
    </submittedName>
</protein>
<reference evidence="5 6" key="1">
    <citation type="submission" date="2019-11" db="EMBL/GenBank/DDBJ databases">
        <title>The Phosphoenolpyruvate Phosphotransferase System Regulates Serratia proteamaculans 336X Biofilm Formation and Wheat Roots colonization.</title>
        <authorList>
            <person name="Liu F."/>
        </authorList>
    </citation>
    <scope>NUCLEOTIDE SEQUENCE [LARGE SCALE GENOMIC DNA]</scope>
    <source>
        <strain evidence="5 6">336X</strain>
    </source>
</reference>
<dbReference type="SUPFAM" id="SSF51161">
    <property type="entry name" value="Trimeric LpxA-like enzymes"/>
    <property type="match status" value="1"/>
</dbReference>
<keyword evidence="2 5" id="KW-0808">Transferase</keyword>
<comment type="similarity">
    <text evidence="1">Belongs to the transferase hexapeptide repeat family.</text>
</comment>
<organism evidence="5 6">
    <name type="scientific">Serratia proteamaculans</name>
    <dbReference type="NCBI Taxonomy" id="28151"/>
    <lineage>
        <taxon>Bacteria</taxon>
        <taxon>Pseudomonadati</taxon>
        <taxon>Pseudomonadota</taxon>
        <taxon>Gammaproteobacteria</taxon>
        <taxon>Enterobacterales</taxon>
        <taxon>Yersiniaceae</taxon>
        <taxon>Serratia</taxon>
    </lineage>
</organism>
<gene>
    <name evidence="5" type="ORF">GHV41_22465</name>
</gene>
<accession>A0A5Q2VG77</accession>
<evidence type="ECO:0000313" key="6">
    <source>
        <dbReference type="Proteomes" id="UP000381260"/>
    </source>
</evidence>
<dbReference type="InterPro" id="IPR018357">
    <property type="entry name" value="Hexapep_transf_CS"/>
</dbReference>
<dbReference type="PROSITE" id="PS00101">
    <property type="entry name" value="HEXAPEP_TRANSFERASES"/>
    <property type="match status" value="1"/>
</dbReference>
<dbReference type="EMBL" id="CP045913">
    <property type="protein sequence ID" value="QGH63438.1"/>
    <property type="molecule type" value="Genomic_DNA"/>
</dbReference>